<dbReference type="AlphaFoldDB" id="A0A1G9MIU5"/>
<gene>
    <name evidence="2" type="ORF">SAMN04488090_1625</name>
</gene>
<protein>
    <submittedName>
        <fullName evidence="2">DinB superfamily protein</fullName>
    </submittedName>
</protein>
<dbReference type="RefSeq" id="WP_093200237.1">
    <property type="nucleotide sequence ID" value="NZ_FNGS01000003.1"/>
</dbReference>
<organism evidence="2 3">
    <name type="scientific">Siphonobacter aquaeclarae</name>
    <dbReference type="NCBI Taxonomy" id="563176"/>
    <lineage>
        <taxon>Bacteria</taxon>
        <taxon>Pseudomonadati</taxon>
        <taxon>Bacteroidota</taxon>
        <taxon>Cytophagia</taxon>
        <taxon>Cytophagales</taxon>
        <taxon>Cytophagaceae</taxon>
        <taxon>Siphonobacter</taxon>
    </lineage>
</organism>
<dbReference type="Pfam" id="PF12867">
    <property type="entry name" value="DinB_2"/>
    <property type="match status" value="1"/>
</dbReference>
<evidence type="ECO:0000259" key="1">
    <source>
        <dbReference type="Pfam" id="PF12867"/>
    </source>
</evidence>
<dbReference type="EMBL" id="FNGS01000003">
    <property type="protein sequence ID" value="SDL74188.1"/>
    <property type="molecule type" value="Genomic_DNA"/>
</dbReference>
<dbReference type="Gene3D" id="1.20.120.450">
    <property type="entry name" value="dinb family like domain"/>
    <property type="match status" value="1"/>
</dbReference>
<feature type="domain" description="DinB-like" evidence="1">
    <location>
        <begin position="12"/>
        <end position="165"/>
    </location>
</feature>
<evidence type="ECO:0000313" key="3">
    <source>
        <dbReference type="Proteomes" id="UP000198901"/>
    </source>
</evidence>
<dbReference type="SUPFAM" id="SSF109854">
    <property type="entry name" value="DinB/YfiT-like putative metalloenzymes"/>
    <property type="match status" value="1"/>
</dbReference>
<dbReference type="InterPro" id="IPR034660">
    <property type="entry name" value="DinB/YfiT-like"/>
</dbReference>
<reference evidence="2 3" key="1">
    <citation type="submission" date="2016-10" db="EMBL/GenBank/DDBJ databases">
        <authorList>
            <person name="de Groot N.N."/>
        </authorList>
    </citation>
    <scope>NUCLEOTIDE SEQUENCE [LARGE SCALE GENOMIC DNA]</scope>
    <source>
        <strain evidence="2 3">DSM 21668</strain>
    </source>
</reference>
<keyword evidence="3" id="KW-1185">Reference proteome</keyword>
<proteinExistence type="predicted"/>
<dbReference type="Proteomes" id="UP000198901">
    <property type="component" value="Unassembled WGS sequence"/>
</dbReference>
<evidence type="ECO:0000313" key="2">
    <source>
        <dbReference type="EMBL" id="SDL74188.1"/>
    </source>
</evidence>
<dbReference type="OrthoDB" id="1495892at2"/>
<name>A0A1G9MIU5_9BACT</name>
<dbReference type="InterPro" id="IPR024775">
    <property type="entry name" value="DinB-like"/>
</dbReference>
<sequence length="173" mass="20095">MKTPIEALRQQFNETIGQWIGFLDHYTLAQLQYRPSEEAWSLGQVYVHLIEDTEYFVEQIITAMGSGTEHATEPMHPEAKRFFAANAFPDLKIENPYNRLDLPQPASTEELRVRLVRIRDRVNGLTEEPAFSTSVGKTAHPGLRYFSAQEWLQFAEMHLRHHLRQKDRISGML</sequence>
<accession>A0A1G9MIU5</accession>